<protein>
    <submittedName>
        <fullName evidence="2">Uncharacterized protein</fullName>
    </submittedName>
</protein>
<evidence type="ECO:0000313" key="2">
    <source>
        <dbReference type="EMBL" id="SHG79982.1"/>
    </source>
</evidence>
<proteinExistence type="predicted"/>
<reference evidence="2 3" key="1">
    <citation type="submission" date="2016-11" db="EMBL/GenBank/DDBJ databases">
        <authorList>
            <person name="Jaros S."/>
            <person name="Januszkiewicz K."/>
            <person name="Wedrychowicz H."/>
        </authorList>
    </citation>
    <scope>NUCLEOTIDE SEQUENCE [LARGE SCALE GENOMIC DNA]</scope>
    <source>
        <strain evidence="2 3">GAS242</strain>
    </source>
</reference>
<gene>
    <name evidence="2" type="ORF">SAMN05444169_4198</name>
</gene>
<organism evidence="2 3">
    <name type="scientific">Bradyrhizobium erythrophlei</name>
    <dbReference type="NCBI Taxonomy" id="1437360"/>
    <lineage>
        <taxon>Bacteria</taxon>
        <taxon>Pseudomonadati</taxon>
        <taxon>Pseudomonadota</taxon>
        <taxon>Alphaproteobacteria</taxon>
        <taxon>Hyphomicrobiales</taxon>
        <taxon>Nitrobacteraceae</taxon>
        <taxon>Bradyrhizobium</taxon>
    </lineage>
</organism>
<name>A0A1M5MSE0_9BRAD</name>
<feature type="compositionally biased region" description="Polar residues" evidence="1">
    <location>
        <begin position="110"/>
        <end position="129"/>
    </location>
</feature>
<evidence type="ECO:0000256" key="1">
    <source>
        <dbReference type="SAM" id="MobiDB-lite"/>
    </source>
</evidence>
<dbReference type="AlphaFoldDB" id="A0A1M5MSE0"/>
<dbReference type="Proteomes" id="UP000190675">
    <property type="component" value="Chromosome I"/>
</dbReference>
<evidence type="ECO:0000313" key="3">
    <source>
        <dbReference type="Proteomes" id="UP000190675"/>
    </source>
</evidence>
<dbReference type="EMBL" id="LT670818">
    <property type="protein sequence ID" value="SHG79982.1"/>
    <property type="molecule type" value="Genomic_DNA"/>
</dbReference>
<dbReference type="OrthoDB" id="9827859at2"/>
<accession>A0A1M5MSE0</accession>
<sequence length="129" mass="13740">MQFEKQFHGGRSPFVLTGNGDEASRYSKEISALPASSEECAPRRSTVASAARFMVKAAAGFAACAKDFLLTVASWTFAQALAGCAAYGKAMYPGFVGVGEPVDQRDPARGTQSEHGNSNQLQRRTSQSE</sequence>
<feature type="region of interest" description="Disordered" evidence="1">
    <location>
        <begin position="98"/>
        <end position="129"/>
    </location>
</feature>